<dbReference type="RefSeq" id="XP_020129379.1">
    <property type="nucleotide sequence ID" value="XM_020274528.1"/>
</dbReference>
<keyword evidence="3" id="KW-1185">Reference proteome</keyword>
<sequence length="505" mass="57529">MNITELPHYDCDDFFPTSKEKKIGDRRLIVVEDTDPRVLEHIGITFGIPPVFFLAHCDGWVNLSIVDQACAKQSCSRYWRVPVPQIRAIPSTFKGPYGNYVIETGNVDRWSVKITPQTKHVNFRSQVSYWGQKDGEDGWIAILLVDPHQVSMRLETLDPKNPNACYKLDNWKPSRNIFSEASVKPFNAAVGLQGWSMNFIHQSYHTPIFDAINMDTSTGIPPHTDDPFSGTFHARNFIRSAWEEWMYQRVCEFDDQFLNEHRSHSLYLESGALGSSEKELNEAVNRYNTLIGEIRSIKIDLRHVRSIIWAFRCKDPDYLREQKTYLKVKDQPEHTTRNEDFITAMDVANAIEEESKLWIFLENKLEVMESDINNHMETFSQLATMEEAVASSKQARSGGQLTKIATVVVPCSFVASIFSMGGDFAVGGSLFFLYWAITVPATLALLAWVLHKDIKDSYRNRFLAHSMTPDANSQATIGQNSGLRRLLGRRQKSGSSDVENAEKRA</sequence>
<evidence type="ECO:0000313" key="2">
    <source>
        <dbReference type="EMBL" id="OJD33119.1"/>
    </source>
</evidence>
<protein>
    <submittedName>
        <fullName evidence="2">Magnesium and cobalt transport protein</fullName>
    </submittedName>
</protein>
<dbReference type="OrthoDB" id="5428055at2759"/>
<dbReference type="GeneID" id="31014789"/>
<organism evidence="2 3">
    <name type="scientific">Diplodia corticola</name>
    <dbReference type="NCBI Taxonomy" id="236234"/>
    <lineage>
        <taxon>Eukaryota</taxon>
        <taxon>Fungi</taxon>
        <taxon>Dikarya</taxon>
        <taxon>Ascomycota</taxon>
        <taxon>Pezizomycotina</taxon>
        <taxon>Dothideomycetes</taxon>
        <taxon>Dothideomycetes incertae sedis</taxon>
        <taxon>Botryosphaeriales</taxon>
        <taxon>Botryosphaeriaceae</taxon>
        <taxon>Diplodia</taxon>
    </lineage>
</organism>
<accession>A0A1J9RXP0</accession>
<dbReference type="EMBL" id="MNUE01000033">
    <property type="protein sequence ID" value="OJD33119.1"/>
    <property type="molecule type" value="Genomic_DNA"/>
</dbReference>
<gene>
    <name evidence="2" type="ORF">BKCO1_3300031</name>
</gene>
<feature type="transmembrane region" description="Helical" evidence="1">
    <location>
        <begin position="432"/>
        <end position="451"/>
    </location>
</feature>
<dbReference type="Gene3D" id="1.20.58.340">
    <property type="entry name" value="Magnesium transport protein CorA, transmembrane region"/>
    <property type="match status" value="1"/>
</dbReference>
<keyword evidence="1" id="KW-0812">Transmembrane</keyword>
<keyword evidence="1" id="KW-1133">Transmembrane helix</keyword>
<comment type="caution">
    <text evidence="2">The sequence shown here is derived from an EMBL/GenBank/DDBJ whole genome shotgun (WGS) entry which is preliminary data.</text>
</comment>
<evidence type="ECO:0000313" key="3">
    <source>
        <dbReference type="Proteomes" id="UP000183809"/>
    </source>
</evidence>
<evidence type="ECO:0000256" key="1">
    <source>
        <dbReference type="SAM" id="Phobius"/>
    </source>
</evidence>
<dbReference type="STRING" id="236234.A0A1J9RXP0"/>
<reference evidence="2 3" key="1">
    <citation type="submission" date="2016-10" db="EMBL/GenBank/DDBJ databases">
        <title>Proteomics and genomics reveal pathogen-plant mechanisms compatible with a hemibiotrophic lifestyle of Diplodia corticola.</title>
        <authorList>
            <person name="Fernandes I."/>
            <person name="De Jonge R."/>
            <person name="Van De Peer Y."/>
            <person name="Devreese B."/>
            <person name="Alves A."/>
            <person name="Esteves A.C."/>
        </authorList>
    </citation>
    <scope>NUCLEOTIDE SEQUENCE [LARGE SCALE GENOMIC DNA]</scope>
    <source>
        <strain evidence="2 3">CBS 112549</strain>
    </source>
</reference>
<proteinExistence type="predicted"/>
<name>A0A1J9RXP0_9PEZI</name>
<dbReference type="AlphaFoldDB" id="A0A1J9RXP0"/>
<keyword evidence="1" id="KW-0472">Membrane</keyword>
<dbReference type="Proteomes" id="UP000183809">
    <property type="component" value="Unassembled WGS sequence"/>
</dbReference>